<evidence type="ECO:0000313" key="12">
    <source>
        <dbReference type="EMBL" id="CAG9789662.1"/>
    </source>
</evidence>
<evidence type="ECO:0000256" key="9">
    <source>
        <dbReference type="SAM" id="MobiDB-lite"/>
    </source>
</evidence>
<dbReference type="FunFam" id="3.30.160.60:FF:000358">
    <property type="entry name" value="zinc finger protein 24"/>
    <property type="match status" value="1"/>
</dbReference>
<feature type="domain" description="ZAD" evidence="11">
    <location>
        <begin position="13"/>
        <end position="94"/>
    </location>
</feature>
<sequence length="591" mass="67885">MEFDAIVVKESPGLCRCCLSEGCYKDMGTEYAWMNETEVYADMLLECFDISISQINDGPNGPNRLICEVCITRLRDACYFKKQVLDTEKKFVDMVGRGDFRPKVLYQSNMKTETCEAVVVSLGADDGEVEYLDDEMDYEPADTLKEEGQDPEPTVSADPLPIRGKRGRPKKSPTKPEKKKVKVETKAKSSKALVKGAKISSVEDKVKKLDMAHKLLVKRRNIEYVLLYSNATPFLWYKSKYRCFYCTEPMKDPVTLREHTAEHEADNLELIVHDRTKNNRNKDAAVKIDITDIMCTLCPQAVTNLEELIHHLIIAHDAEYDVSVPNCLLPFKLDKDQLTCPTCNMKFVFFEYLLRHANKYHLSHDYICDVCGTSFQGENHLKMHNRYYHRQGGYTCEYCGLSMNTLSKKILHERNVHSVNLSTCPHCPETFKSLYSKKLHLANVHGVEELKIKCPYCPKVYPQESIMSRHMRRVHLREKNVECEVCGEKFFGPYDVKLHMMKHNGEKKFVCSVCGKKFSKKSNLNSHSNIHSADKRFVCTICNKSFAQQTYYKMHLRNTHLKVDQTNVEDVCQVEMVNFIGDLSAVDTAGP</sequence>
<keyword evidence="5 8" id="KW-0862">Zinc</keyword>
<dbReference type="PROSITE" id="PS51915">
    <property type="entry name" value="ZAD"/>
    <property type="match status" value="1"/>
</dbReference>
<keyword evidence="3" id="KW-0677">Repeat</keyword>
<dbReference type="AlphaFoldDB" id="A0A9N9R513"/>
<dbReference type="PROSITE" id="PS50157">
    <property type="entry name" value="ZINC_FINGER_C2H2_2"/>
    <property type="match status" value="5"/>
</dbReference>
<comment type="subcellular location">
    <subcellularLocation>
        <location evidence="1">Nucleus</location>
    </subcellularLocation>
</comment>
<dbReference type="InterPro" id="IPR013087">
    <property type="entry name" value="Znf_C2H2_type"/>
</dbReference>
<feature type="region of interest" description="Disordered" evidence="9">
    <location>
        <begin position="143"/>
        <end position="189"/>
    </location>
</feature>
<feature type="binding site" evidence="8">
    <location>
        <position position="70"/>
    </location>
    <ligand>
        <name>Zn(2+)</name>
        <dbReference type="ChEBI" id="CHEBI:29105"/>
    </ligand>
</feature>
<dbReference type="SMART" id="SM00355">
    <property type="entry name" value="ZnF_C2H2"/>
    <property type="match status" value="10"/>
</dbReference>
<feature type="domain" description="C2H2-type" evidence="10">
    <location>
        <begin position="366"/>
        <end position="389"/>
    </location>
</feature>
<evidence type="ECO:0000256" key="4">
    <source>
        <dbReference type="ARBA" id="ARBA00022771"/>
    </source>
</evidence>
<gene>
    <name evidence="12" type="ORF">DIATSA_LOCUS7375</name>
</gene>
<dbReference type="SMART" id="SM00868">
    <property type="entry name" value="zf-AD"/>
    <property type="match status" value="1"/>
</dbReference>
<evidence type="ECO:0000256" key="7">
    <source>
        <dbReference type="PROSITE-ProRule" id="PRU00042"/>
    </source>
</evidence>
<feature type="domain" description="C2H2-type" evidence="10">
    <location>
        <begin position="452"/>
        <end position="480"/>
    </location>
</feature>
<keyword evidence="2 8" id="KW-0479">Metal-binding</keyword>
<dbReference type="SUPFAM" id="SSF57667">
    <property type="entry name" value="beta-beta-alpha zinc fingers"/>
    <property type="match status" value="4"/>
</dbReference>
<name>A0A9N9R513_9NEOP</name>
<reference evidence="12" key="1">
    <citation type="submission" date="2021-12" db="EMBL/GenBank/DDBJ databases">
        <authorList>
            <person name="King R."/>
        </authorList>
    </citation>
    <scope>NUCLEOTIDE SEQUENCE</scope>
</reference>
<evidence type="ECO:0000256" key="2">
    <source>
        <dbReference type="ARBA" id="ARBA00022723"/>
    </source>
</evidence>
<keyword evidence="4 7" id="KW-0863">Zinc-finger</keyword>
<feature type="binding site" evidence="8">
    <location>
        <position position="18"/>
    </location>
    <ligand>
        <name>Zn(2+)</name>
        <dbReference type="ChEBI" id="CHEBI:29105"/>
    </ligand>
</feature>
<evidence type="ECO:0000256" key="5">
    <source>
        <dbReference type="ARBA" id="ARBA00022833"/>
    </source>
</evidence>
<feature type="domain" description="C2H2-type" evidence="10">
    <location>
        <begin position="537"/>
        <end position="560"/>
    </location>
</feature>
<dbReference type="InterPro" id="IPR050888">
    <property type="entry name" value="ZnF_C2H2-type_TF"/>
</dbReference>
<keyword evidence="13" id="KW-1185">Reference proteome</keyword>
<protein>
    <submittedName>
        <fullName evidence="12">Uncharacterized protein</fullName>
    </submittedName>
</protein>
<dbReference type="Gene3D" id="3.30.160.60">
    <property type="entry name" value="Classic Zinc Finger"/>
    <property type="match status" value="5"/>
</dbReference>
<evidence type="ECO:0000259" key="10">
    <source>
        <dbReference type="PROSITE" id="PS50157"/>
    </source>
</evidence>
<dbReference type="PANTHER" id="PTHR24406">
    <property type="entry name" value="TRANSCRIPTIONAL REPRESSOR CTCFL-RELATED"/>
    <property type="match status" value="1"/>
</dbReference>
<keyword evidence="6" id="KW-0539">Nucleus</keyword>
<dbReference type="Pfam" id="PF00096">
    <property type="entry name" value="zf-C2H2"/>
    <property type="match status" value="3"/>
</dbReference>
<reference evidence="12" key="2">
    <citation type="submission" date="2022-10" db="EMBL/GenBank/DDBJ databases">
        <authorList>
            <consortium name="ENA_rothamsted_submissions"/>
            <consortium name="culmorum"/>
            <person name="King R."/>
        </authorList>
    </citation>
    <scope>NUCLEOTIDE SEQUENCE</scope>
</reference>
<evidence type="ECO:0000259" key="11">
    <source>
        <dbReference type="PROSITE" id="PS51915"/>
    </source>
</evidence>
<evidence type="ECO:0000256" key="8">
    <source>
        <dbReference type="PROSITE-ProRule" id="PRU01263"/>
    </source>
</evidence>
<dbReference type="GO" id="GO:0005634">
    <property type="term" value="C:nucleus"/>
    <property type="evidence" value="ECO:0007669"/>
    <property type="project" value="UniProtKB-SubCell"/>
</dbReference>
<organism evidence="12 13">
    <name type="scientific">Diatraea saccharalis</name>
    <name type="common">sugarcane borer</name>
    <dbReference type="NCBI Taxonomy" id="40085"/>
    <lineage>
        <taxon>Eukaryota</taxon>
        <taxon>Metazoa</taxon>
        <taxon>Ecdysozoa</taxon>
        <taxon>Arthropoda</taxon>
        <taxon>Hexapoda</taxon>
        <taxon>Insecta</taxon>
        <taxon>Pterygota</taxon>
        <taxon>Neoptera</taxon>
        <taxon>Endopterygota</taxon>
        <taxon>Lepidoptera</taxon>
        <taxon>Glossata</taxon>
        <taxon>Ditrysia</taxon>
        <taxon>Pyraloidea</taxon>
        <taxon>Crambidae</taxon>
        <taxon>Crambinae</taxon>
        <taxon>Diatraea</taxon>
    </lineage>
</organism>
<feature type="domain" description="C2H2-type" evidence="10">
    <location>
        <begin position="509"/>
        <end position="536"/>
    </location>
</feature>
<dbReference type="InterPro" id="IPR036236">
    <property type="entry name" value="Znf_C2H2_sf"/>
</dbReference>
<evidence type="ECO:0000313" key="13">
    <source>
        <dbReference type="Proteomes" id="UP001153714"/>
    </source>
</evidence>
<dbReference type="GO" id="GO:0008270">
    <property type="term" value="F:zinc ion binding"/>
    <property type="evidence" value="ECO:0007669"/>
    <property type="project" value="UniProtKB-UniRule"/>
</dbReference>
<proteinExistence type="predicted"/>
<feature type="binding site" evidence="8">
    <location>
        <position position="67"/>
    </location>
    <ligand>
        <name>Zn(2+)</name>
        <dbReference type="ChEBI" id="CHEBI:29105"/>
    </ligand>
</feature>
<evidence type="ECO:0000256" key="1">
    <source>
        <dbReference type="ARBA" id="ARBA00004123"/>
    </source>
</evidence>
<dbReference type="Proteomes" id="UP001153714">
    <property type="component" value="Chromosome 20"/>
</dbReference>
<dbReference type="InterPro" id="IPR012934">
    <property type="entry name" value="Znf_AD"/>
</dbReference>
<dbReference type="EMBL" id="OU893351">
    <property type="protein sequence ID" value="CAG9789662.1"/>
    <property type="molecule type" value="Genomic_DNA"/>
</dbReference>
<evidence type="ECO:0000256" key="3">
    <source>
        <dbReference type="ARBA" id="ARBA00022737"/>
    </source>
</evidence>
<accession>A0A9N9R513</accession>
<feature type="compositionally biased region" description="Basic residues" evidence="9">
    <location>
        <begin position="163"/>
        <end position="181"/>
    </location>
</feature>
<feature type="binding site" evidence="8">
    <location>
        <position position="15"/>
    </location>
    <ligand>
        <name>Zn(2+)</name>
        <dbReference type="ChEBI" id="CHEBI:29105"/>
    </ligand>
</feature>
<dbReference type="OrthoDB" id="40579at2759"/>
<evidence type="ECO:0000256" key="6">
    <source>
        <dbReference type="ARBA" id="ARBA00023242"/>
    </source>
</evidence>
<feature type="domain" description="C2H2-type" evidence="10">
    <location>
        <begin position="481"/>
        <end position="508"/>
    </location>
</feature>
<dbReference type="Pfam" id="PF12874">
    <property type="entry name" value="zf-met"/>
    <property type="match status" value="1"/>
</dbReference>
<dbReference type="PROSITE" id="PS00028">
    <property type="entry name" value="ZINC_FINGER_C2H2_1"/>
    <property type="match status" value="9"/>
</dbReference>